<protein>
    <submittedName>
        <fullName evidence="1">Uncharacterized protein</fullName>
    </submittedName>
</protein>
<name>A0A8X7CCJ4_9ARAC</name>
<comment type="caution">
    <text evidence="1">The sequence shown here is derived from an EMBL/GenBank/DDBJ whole genome shotgun (WGS) entry which is preliminary data.</text>
</comment>
<keyword evidence="2" id="KW-1185">Reference proteome</keyword>
<evidence type="ECO:0000313" key="1">
    <source>
        <dbReference type="EMBL" id="GFY61352.1"/>
    </source>
</evidence>
<dbReference type="Proteomes" id="UP000886998">
    <property type="component" value="Unassembled WGS sequence"/>
</dbReference>
<reference evidence="1" key="1">
    <citation type="submission" date="2020-08" db="EMBL/GenBank/DDBJ databases">
        <title>Multicomponent nature underlies the extraordinary mechanical properties of spider dragline silk.</title>
        <authorList>
            <person name="Kono N."/>
            <person name="Nakamura H."/>
            <person name="Mori M."/>
            <person name="Yoshida Y."/>
            <person name="Ohtoshi R."/>
            <person name="Malay A.D."/>
            <person name="Moran D.A.P."/>
            <person name="Tomita M."/>
            <person name="Numata K."/>
            <person name="Arakawa K."/>
        </authorList>
    </citation>
    <scope>NUCLEOTIDE SEQUENCE</scope>
</reference>
<accession>A0A8X7CCJ4</accession>
<dbReference type="EMBL" id="BMAV01013585">
    <property type="protein sequence ID" value="GFY61352.1"/>
    <property type="molecule type" value="Genomic_DNA"/>
</dbReference>
<evidence type="ECO:0000313" key="2">
    <source>
        <dbReference type="Proteomes" id="UP000886998"/>
    </source>
</evidence>
<proteinExistence type="predicted"/>
<dbReference type="AlphaFoldDB" id="A0A8X7CCJ4"/>
<organism evidence="1 2">
    <name type="scientific">Trichonephila inaurata madagascariensis</name>
    <dbReference type="NCBI Taxonomy" id="2747483"/>
    <lineage>
        <taxon>Eukaryota</taxon>
        <taxon>Metazoa</taxon>
        <taxon>Ecdysozoa</taxon>
        <taxon>Arthropoda</taxon>
        <taxon>Chelicerata</taxon>
        <taxon>Arachnida</taxon>
        <taxon>Araneae</taxon>
        <taxon>Araneomorphae</taxon>
        <taxon>Entelegynae</taxon>
        <taxon>Araneoidea</taxon>
        <taxon>Nephilidae</taxon>
        <taxon>Trichonephila</taxon>
        <taxon>Trichonephila inaurata</taxon>
    </lineage>
</organism>
<gene>
    <name evidence="1" type="ORF">TNIN_238611</name>
</gene>
<dbReference type="OrthoDB" id="7444419at2759"/>
<sequence length="98" mass="11515">MDIFKLNKAKTSLKGNITRIVPFMDNVSEHVDITKLEVKLKKIDQLQRKIELKELLFGLETTKPTEAEFKEDLYKCETCLDDLEVRVKKLTLLMYHCL</sequence>